<dbReference type="InterPro" id="IPR007197">
    <property type="entry name" value="rSAM"/>
</dbReference>
<dbReference type="InterPro" id="IPR013785">
    <property type="entry name" value="Aldolase_TIM"/>
</dbReference>
<dbReference type="GO" id="GO:0016491">
    <property type="term" value="F:oxidoreductase activity"/>
    <property type="evidence" value="ECO:0007669"/>
    <property type="project" value="InterPro"/>
</dbReference>
<dbReference type="CDD" id="cd01335">
    <property type="entry name" value="Radical_SAM"/>
    <property type="match status" value="1"/>
</dbReference>
<dbReference type="Gene3D" id="3.20.20.70">
    <property type="entry name" value="Aldolase class I"/>
    <property type="match status" value="1"/>
</dbReference>
<dbReference type="Pfam" id="PF04055">
    <property type="entry name" value="Radical_SAM"/>
    <property type="match status" value="1"/>
</dbReference>
<dbReference type="EMBL" id="CP010978">
    <property type="protein sequence ID" value="AJQ29008.1"/>
    <property type="molecule type" value="Genomic_DNA"/>
</dbReference>
<keyword evidence="1" id="KW-0949">S-adenosyl-L-methionine</keyword>
<dbReference type="PANTHER" id="PTHR43273:SF3">
    <property type="entry name" value="ANAEROBIC SULFATASE-MATURATING ENZYME HOMOLOG ASLB-RELATED"/>
    <property type="match status" value="1"/>
</dbReference>
<evidence type="ECO:0000313" key="7">
    <source>
        <dbReference type="EMBL" id="AJQ29008.1"/>
    </source>
</evidence>
<comment type="similarity">
    <text evidence="5">Belongs to the radical SAM superfamily. Anaerobic sulfatase-maturating enzyme family.</text>
</comment>
<dbReference type="AlphaFoldDB" id="I9NKP8"/>
<keyword evidence="4" id="KW-0411">Iron-sulfur</keyword>
<dbReference type="RefSeq" id="WP_007960547.1">
    <property type="nucleotide sequence ID" value="NZ_CP010978.1"/>
</dbReference>
<dbReference type="GO" id="GO:0051536">
    <property type="term" value="F:iron-sulfur cluster binding"/>
    <property type="evidence" value="ECO:0007669"/>
    <property type="project" value="UniProtKB-KW"/>
</dbReference>
<accession>I9NKP8</accession>
<reference evidence="8" key="2">
    <citation type="submission" date="2015-02" db="EMBL/GenBank/DDBJ databases">
        <title>Complete Genome Sequence of Pelosinus fermentans JBW45.</title>
        <authorList>
            <person name="De Leon K.B."/>
            <person name="Utturkar S.M."/>
            <person name="Camilleri L.B."/>
            <person name="Arkin A.P."/>
            <person name="Fields M.W."/>
            <person name="Brown S.D."/>
            <person name="Wall J.D."/>
        </authorList>
    </citation>
    <scope>NUCLEOTIDE SEQUENCE [LARGE SCALE GENOMIC DNA]</scope>
    <source>
        <strain evidence="8">JBW45</strain>
    </source>
</reference>
<organism evidence="7 8">
    <name type="scientific">Pelosinus fermentans JBW45</name>
    <dbReference type="NCBI Taxonomy" id="1192197"/>
    <lineage>
        <taxon>Bacteria</taxon>
        <taxon>Bacillati</taxon>
        <taxon>Bacillota</taxon>
        <taxon>Negativicutes</taxon>
        <taxon>Selenomonadales</taxon>
        <taxon>Sporomusaceae</taxon>
        <taxon>Pelosinus</taxon>
    </lineage>
</organism>
<name>I9NKP8_9FIRM</name>
<dbReference type="SFLD" id="SFLDS00029">
    <property type="entry name" value="Radical_SAM"/>
    <property type="match status" value="1"/>
</dbReference>
<feature type="domain" description="Radical SAM core" evidence="6">
    <location>
        <begin position="11"/>
        <end position="109"/>
    </location>
</feature>
<keyword evidence="2" id="KW-0479">Metal-binding</keyword>
<dbReference type="GO" id="GO:0046872">
    <property type="term" value="F:metal ion binding"/>
    <property type="evidence" value="ECO:0007669"/>
    <property type="project" value="UniProtKB-KW"/>
</dbReference>
<dbReference type="Proteomes" id="UP000005361">
    <property type="component" value="Chromosome"/>
</dbReference>
<evidence type="ECO:0000256" key="4">
    <source>
        <dbReference type="ARBA" id="ARBA00023014"/>
    </source>
</evidence>
<dbReference type="InterPro" id="IPR058240">
    <property type="entry name" value="rSAM_sf"/>
</dbReference>
<evidence type="ECO:0000313" key="8">
    <source>
        <dbReference type="Proteomes" id="UP000005361"/>
    </source>
</evidence>
<evidence type="ECO:0000256" key="3">
    <source>
        <dbReference type="ARBA" id="ARBA00023004"/>
    </source>
</evidence>
<dbReference type="SUPFAM" id="SSF102114">
    <property type="entry name" value="Radical SAM enzymes"/>
    <property type="match status" value="1"/>
</dbReference>
<sequence length="412" mass="48238">MFSLIKEITYKVSSYCNLDCVYCFQTKEIKERNDIFTDFDALACFLSQLPFRDSLEIKLTGGEVSLFLDEMRYGIRELKKLERKQDLKMNFTVITNGTNMEGIIDMMDEGLLEPDGTKLSWDGIYSASRSRKPKNPLFTDEFFNSKIRLLGKSKYNQSVLVRTAVTPDTVDDLYEAVLYLLDTGCTKWEYYFLTECEAYKSQKFAEQFHAQLQMIIGEYCRRYHNRQNRWTFSNWDSLYFVDHVRKTTDNKQRSVSCRHLGRSLYIAYDGRIFPCGYFDPYSNCDYTMKNSAAAPYVLGDIHTGFDEKTVCQFIDDYMHAPSCDYLSCNNLHCFECPALNKARSGQLNARNCQTCVMRGMERCAFELRKGDIRLSEEEQKMFADRYDFVQDWNFERLSTGNYHQLPLRKGGE</sequence>
<dbReference type="SFLD" id="SFLDG01067">
    <property type="entry name" value="SPASM/twitch_domain_containing"/>
    <property type="match status" value="1"/>
</dbReference>
<dbReference type="InterPro" id="IPR023867">
    <property type="entry name" value="Sulphatase_maturase_rSAM"/>
</dbReference>
<evidence type="ECO:0000256" key="2">
    <source>
        <dbReference type="ARBA" id="ARBA00022723"/>
    </source>
</evidence>
<proteinExistence type="inferred from homology"/>
<dbReference type="KEGG" id="pft:JBW_03671"/>
<dbReference type="HOGENOM" id="CLU_698009_0_0_9"/>
<dbReference type="STRING" id="1192197.JBW_03671"/>
<dbReference type="PANTHER" id="PTHR43273">
    <property type="entry name" value="ANAEROBIC SULFATASE-MATURATING ENZYME HOMOLOG ASLB-RELATED"/>
    <property type="match status" value="1"/>
</dbReference>
<reference evidence="7 8" key="1">
    <citation type="journal article" date="2015" name="Genome Announc.">
        <title>Complete Genome Sequence of Pelosinus fermentans JBW45, a Member of a Remarkably Competitive Group of Negativicutes in the Firmicutes Phylum.</title>
        <authorList>
            <person name="De Leon K.B."/>
            <person name="Utturkar S.M."/>
            <person name="Camilleri L.B."/>
            <person name="Elias D.A."/>
            <person name="Arkin A.P."/>
            <person name="Fields M.W."/>
            <person name="Brown S.D."/>
            <person name="Wall J.D."/>
        </authorList>
    </citation>
    <scope>NUCLEOTIDE SEQUENCE [LARGE SCALE GENOMIC DNA]</scope>
    <source>
        <strain evidence="7 8">JBW45</strain>
    </source>
</reference>
<evidence type="ECO:0000259" key="6">
    <source>
        <dbReference type="Pfam" id="PF04055"/>
    </source>
</evidence>
<evidence type="ECO:0000256" key="5">
    <source>
        <dbReference type="ARBA" id="ARBA00023601"/>
    </source>
</evidence>
<keyword evidence="3" id="KW-0408">Iron</keyword>
<gene>
    <name evidence="7" type="ORF">JBW_03671</name>
</gene>
<protein>
    <recommendedName>
        <fullName evidence="6">Radical SAM core domain-containing protein</fullName>
    </recommendedName>
</protein>
<dbReference type="OrthoDB" id="9808591at2"/>
<evidence type="ECO:0000256" key="1">
    <source>
        <dbReference type="ARBA" id="ARBA00022691"/>
    </source>
</evidence>